<dbReference type="Gene3D" id="2.160.20.110">
    <property type="match status" value="1"/>
</dbReference>
<dbReference type="GeneID" id="93333465"/>
<dbReference type="Proteomes" id="UP000261111">
    <property type="component" value="Unassembled WGS sequence"/>
</dbReference>
<dbReference type="AlphaFoldDB" id="A0A3E2WZ42"/>
<evidence type="ECO:0000313" key="3">
    <source>
        <dbReference type="Proteomes" id="UP000261111"/>
    </source>
</evidence>
<name>A0A3E2WZ42_9FIRM</name>
<proteinExistence type="predicted"/>
<reference evidence="2 3" key="1">
    <citation type="submission" date="2018-08" db="EMBL/GenBank/DDBJ databases">
        <title>A genome reference for cultivated species of the human gut microbiota.</title>
        <authorList>
            <person name="Zou Y."/>
            <person name="Xue W."/>
            <person name="Luo G."/>
        </authorList>
    </citation>
    <scope>NUCLEOTIDE SEQUENCE [LARGE SCALE GENOMIC DNA]</scope>
    <source>
        <strain evidence="2 3">AF19-21</strain>
    </source>
</reference>
<dbReference type="RefSeq" id="WP_025655427.1">
    <property type="nucleotide sequence ID" value="NZ_QVIA01000005.1"/>
</dbReference>
<gene>
    <name evidence="2" type="ORF">DWX41_05560</name>
</gene>
<feature type="chain" id="PRO_5038458856" evidence="1">
    <location>
        <begin position="32"/>
        <end position="185"/>
    </location>
</feature>
<organism evidence="2 3">
    <name type="scientific">Hungatella hathewayi</name>
    <dbReference type="NCBI Taxonomy" id="154046"/>
    <lineage>
        <taxon>Bacteria</taxon>
        <taxon>Bacillati</taxon>
        <taxon>Bacillota</taxon>
        <taxon>Clostridia</taxon>
        <taxon>Lachnospirales</taxon>
        <taxon>Lachnospiraceae</taxon>
        <taxon>Hungatella</taxon>
    </lineage>
</organism>
<feature type="signal peptide" evidence="1">
    <location>
        <begin position="1"/>
        <end position="31"/>
    </location>
</feature>
<protein>
    <submittedName>
        <fullName evidence="2">Uncharacterized protein</fullName>
    </submittedName>
</protein>
<comment type="caution">
    <text evidence="2">The sequence shown here is derived from an EMBL/GenBank/DDBJ whole genome shotgun (WGS) entry which is preliminary data.</text>
</comment>
<evidence type="ECO:0000256" key="1">
    <source>
        <dbReference type="SAM" id="SignalP"/>
    </source>
</evidence>
<keyword evidence="1" id="KW-0732">Signal</keyword>
<sequence>MKTTKKRFAAALFSICLLASMLPGTGMAVFAQDSVRDAWDGTADTGWYDGTKTEYEISTAGELAGLAVLVNSGTKFEGETVLLLSDLDLGGYEWVSTGTGNNSQKYFGGTFDGKNHCIYNVISTESPDYSGLFGVISHGGTIQNLGVADAYFTNSPFFNMGILAAWANGGSIRNSAARTLRNRPL</sequence>
<dbReference type="EMBL" id="QVIA01000005">
    <property type="protein sequence ID" value="RGC33645.1"/>
    <property type="molecule type" value="Genomic_DNA"/>
</dbReference>
<evidence type="ECO:0000313" key="2">
    <source>
        <dbReference type="EMBL" id="RGC33645.1"/>
    </source>
</evidence>
<accession>A0A3E2WZ42</accession>